<evidence type="ECO:0000256" key="1">
    <source>
        <dbReference type="ARBA" id="ARBA00003800"/>
    </source>
</evidence>
<dbReference type="Gene3D" id="3.40.50.720">
    <property type="entry name" value="NAD(P)-binding Rossmann-like Domain"/>
    <property type="match status" value="2"/>
</dbReference>
<dbReference type="GO" id="GO:0004617">
    <property type="term" value="F:phosphoglycerate dehydrogenase activity"/>
    <property type="evidence" value="ECO:0007669"/>
    <property type="project" value="UniProtKB-EC"/>
</dbReference>
<evidence type="ECO:0000313" key="15">
    <source>
        <dbReference type="Proteomes" id="UP000315343"/>
    </source>
</evidence>
<evidence type="ECO:0000256" key="7">
    <source>
        <dbReference type="ARBA" id="ARBA00023002"/>
    </source>
</evidence>
<feature type="domain" description="ACT" evidence="13">
    <location>
        <begin position="318"/>
        <end position="388"/>
    </location>
</feature>
<comment type="catalytic activity">
    <reaction evidence="10">
        <text>(R)-2-hydroxyglutarate + NAD(+) = 2-oxoglutarate + NADH + H(+)</text>
        <dbReference type="Rhea" id="RHEA:49612"/>
        <dbReference type="ChEBI" id="CHEBI:15378"/>
        <dbReference type="ChEBI" id="CHEBI:15801"/>
        <dbReference type="ChEBI" id="CHEBI:16810"/>
        <dbReference type="ChEBI" id="CHEBI:57540"/>
        <dbReference type="ChEBI" id="CHEBI:57945"/>
        <dbReference type="EC" id="1.1.1.399"/>
    </reaction>
</comment>
<evidence type="ECO:0000256" key="3">
    <source>
        <dbReference type="ARBA" id="ARBA00005854"/>
    </source>
</evidence>
<accession>A0A562J9T2</accession>
<evidence type="ECO:0000256" key="2">
    <source>
        <dbReference type="ARBA" id="ARBA00005216"/>
    </source>
</evidence>
<dbReference type="SUPFAM" id="SSF52283">
    <property type="entry name" value="Formate/glycerate dehydrogenase catalytic domain-like"/>
    <property type="match status" value="1"/>
</dbReference>
<dbReference type="AlphaFoldDB" id="A0A562J9T2"/>
<dbReference type="InterPro" id="IPR029752">
    <property type="entry name" value="D-isomer_DH_CS1"/>
</dbReference>
<keyword evidence="7 12" id="KW-0560">Oxidoreductase</keyword>
<evidence type="ECO:0000256" key="6">
    <source>
        <dbReference type="ARBA" id="ARBA00021582"/>
    </source>
</evidence>
<evidence type="ECO:0000256" key="9">
    <source>
        <dbReference type="ARBA" id="ARBA00030455"/>
    </source>
</evidence>
<dbReference type="GO" id="GO:0051287">
    <property type="term" value="F:NAD binding"/>
    <property type="evidence" value="ECO:0007669"/>
    <property type="project" value="InterPro"/>
</dbReference>
<dbReference type="PROSITE" id="PS51671">
    <property type="entry name" value="ACT"/>
    <property type="match status" value="1"/>
</dbReference>
<dbReference type="SUPFAM" id="SSF55021">
    <property type="entry name" value="ACT-like"/>
    <property type="match status" value="1"/>
</dbReference>
<dbReference type="RefSeq" id="WP_212633477.1">
    <property type="nucleotide sequence ID" value="NZ_DAMBUX010000001.1"/>
</dbReference>
<reference evidence="14 15" key="1">
    <citation type="submission" date="2019-07" db="EMBL/GenBank/DDBJ databases">
        <title>Genomic Encyclopedia of Type Strains, Phase I: the one thousand microbial genomes (KMG-I) project.</title>
        <authorList>
            <person name="Kyrpides N."/>
        </authorList>
    </citation>
    <scope>NUCLEOTIDE SEQUENCE [LARGE SCALE GENOMIC DNA]</scope>
    <source>
        <strain evidence="14 15">DSM 13558</strain>
    </source>
</reference>
<keyword evidence="15" id="KW-1185">Reference proteome</keyword>
<dbReference type="Gene3D" id="3.30.70.260">
    <property type="match status" value="1"/>
</dbReference>
<dbReference type="InterPro" id="IPR002912">
    <property type="entry name" value="ACT_dom"/>
</dbReference>
<evidence type="ECO:0000256" key="4">
    <source>
        <dbReference type="ARBA" id="ARBA00013001"/>
    </source>
</evidence>
<evidence type="ECO:0000313" key="14">
    <source>
        <dbReference type="EMBL" id="TWH79949.1"/>
    </source>
</evidence>
<dbReference type="Proteomes" id="UP000315343">
    <property type="component" value="Unassembled WGS sequence"/>
</dbReference>
<dbReference type="Pfam" id="PF02826">
    <property type="entry name" value="2-Hacid_dh_C"/>
    <property type="match status" value="1"/>
</dbReference>
<dbReference type="InterPro" id="IPR006139">
    <property type="entry name" value="D-isomer_2_OHA_DH_cat_dom"/>
</dbReference>
<evidence type="ECO:0000256" key="12">
    <source>
        <dbReference type="RuleBase" id="RU003719"/>
    </source>
</evidence>
<comment type="catalytic activity">
    <reaction evidence="11">
        <text>(2R)-3-phosphoglycerate + NAD(+) = 3-phosphooxypyruvate + NADH + H(+)</text>
        <dbReference type="Rhea" id="RHEA:12641"/>
        <dbReference type="ChEBI" id="CHEBI:15378"/>
        <dbReference type="ChEBI" id="CHEBI:18110"/>
        <dbReference type="ChEBI" id="CHEBI:57540"/>
        <dbReference type="ChEBI" id="CHEBI:57945"/>
        <dbReference type="ChEBI" id="CHEBI:58272"/>
        <dbReference type="EC" id="1.1.1.95"/>
    </reaction>
</comment>
<dbReference type="PROSITE" id="PS00065">
    <property type="entry name" value="D_2_HYDROXYACID_DH_1"/>
    <property type="match status" value="1"/>
</dbReference>
<dbReference type="Pfam" id="PF00389">
    <property type="entry name" value="2-Hacid_dh"/>
    <property type="match status" value="1"/>
</dbReference>
<comment type="caution">
    <text evidence="14">The sequence shown here is derived from an EMBL/GenBank/DDBJ whole genome shotgun (WGS) entry which is preliminary data.</text>
</comment>
<dbReference type="InterPro" id="IPR036291">
    <property type="entry name" value="NAD(P)-bd_dom_sf"/>
</dbReference>
<dbReference type="EC" id="1.1.1.399" evidence="4"/>
<dbReference type="UniPathway" id="UPA00135">
    <property type="reaction ID" value="UER00196"/>
</dbReference>
<dbReference type="SUPFAM" id="SSF51735">
    <property type="entry name" value="NAD(P)-binding Rossmann-fold domains"/>
    <property type="match status" value="1"/>
</dbReference>
<dbReference type="PANTHER" id="PTHR42938:SF47">
    <property type="entry name" value="HYDROXYPYRUVATE REDUCTASE"/>
    <property type="match status" value="1"/>
</dbReference>
<evidence type="ECO:0000256" key="8">
    <source>
        <dbReference type="ARBA" id="ARBA00023027"/>
    </source>
</evidence>
<proteinExistence type="inferred from homology"/>
<gene>
    <name evidence="14" type="ORF">LY60_02269</name>
</gene>
<dbReference type="CDD" id="cd12174">
    <property type="entry name" value="PGDH_like_3"/>
    <property type="match status" value="1"/>
</dbReference>
<organism evidence="14 15">
    <name type="scientific">Sedimentibacter saalensis</name>
    <dbReference type="NCBI Taxonomy" id="130788"/>
    <lineage>
        <taxon>Bacteria</taxon>
        <taxon>Bacillati</taxon>
        <taxon>Bacillota</taxon>
        <taxon>Tissierellia</taxon>
        <taxon>Sedimentibacter</taxon>
    </lineage>
</organism>
<keyword evidence="8" id="KW-0520">NAD</keyword>
<dbReference type="EMBL" id="VLKH01000005">
    <property type="protein sequence ID" value="TWH79949.1"/>
    <property type="molecule type" value="Genomic_DNA"/>
</dbReference>
<comment type="pathway">
    <text evidence="2">Amino-acid biosynthesis; L-serine biosynthesis; L-serine from 3-phospho-D-glycerate: step 1/3.</text>
</comment>
<dbReference type="InterPro" id="IPR006140">
    <property type="entry name" value="D-isomer_DH_NAD-bd"/>
</dbReference>
<sequence length="398" mass="44196">MNKVALFCKIPKETLNLFSEEKYTLIEQETSEADGIVMRSMDIHDMKFSKQLKAIARSGAGVNNIPIERCAEEGIVVFNSPGANSNAVCELTFLGLLMSSRKIIDSIDWTRNIEKNVVESVERGKSKFVGPELKGKTLGVIGLGNVGHLVANMGVKLGMEVIGFDPYISVKNALALSWDVQYTSDINELYRRSDYITLHVPYSDETKNYINKENIKLMKDGVKILNLARSGIINDDDLIEALESGKVGYHVSDLPTEKLLAAKNVVCIPHLGGSTFEAEENCAEMAVTQLTEYLERGNITNSVNFPDCSMDRYPGTDRIVVLNKNIPNMIGQMTTALASHNVNIIGMVNKSRGDYACNIIDVVGEINEAKLKELEEHYGILRVMLIRQKTEQKTNNIQ</sequence>
<evidence type="ECO:0000259" key="13">
    <source>
        <dbReference type="PROSITE" id="PS51671"/>
    </source>
</evidence>
<comment type="similarity">
    <text evidence="3 12">Belongs to the D-isomer specific 2-hydroxyacid dehydrogenase family.</text>
</comment>
<evidence type="ECO:0000256" key="10">
    <source>
        <dbReference type="ARBA" id="ARBA00048126"/>
    </source>
</evidence>
<comment type="function">
    <text evidence="1">Catalyzes the reversible oxidation of 3-phospho-D-glycerate to 3-phosphonooxypyruvate, the first step of the phosphorylated L-serine biosynthesis pathway. Also catalyzes the reversible oxidation of 2-hydroxyglutarate to 2-oxoglutarate.</text>
</comment>
<dbReference type="EC" id="1.1.1.95" evidence="5"/>
<evidence type="ECO:0000256" key="5">
    <source>
        <dbReference type="ARBA" id="ARBA00013143"/>
    </source>
</evidence>
<protein>
    <recommendedName>
        <fullName evidence="6">D-3-phosphoglycerate dehydrogenase</fullName>
        <ecNumber evidence="4">1.1.1.399</ecNumber>
        <ecNumber evidence="5">1.1.1.95</ecNumber>
    </recommendedName>
    <alternativeName>
        <fullName evidence="9">2-oxoglutarate reductase</fullName>
    </alternativeName>
</protein>
<dbReference type="InterPro" id="IPR045865">
    <property type="entry name" value="ACT-like_dom_sf"/>
</dbReference>
<dbReference type="PANTHER" id="PTHR42938">
    <property type="entry name" value="FORMATE DEHYDROGENASE 1"/>
    <property type="match status" value="1"/>
</dbReference>
<evidence type="ECO:0000256" key="11">
    <source>
        <dbReference type="ARBA" id="ARBA00048731"/>
    </source>
</evidence>
<name>A0A562J9T2_9FIRM</name>